<reference evidence="1 2" key="2">
    <citation type="journal article" date="2014" name="J. Gen. Appl. Microbiol.">
        <title>The early diverging ascomycetous budding yeast Saitoella complicata has three histone deacetylases belonging to the Clr6, Hos2, and Rpd3 lineages.</title>
        <authorList>
            <person name="Nishida H."/>
            <person name="Matsumoto T."/>
            <person name="Kondo S."/>
            <person name="Hamamoto M."/>
            <person name="Yoshikawa H."/>
        </authorList>
    </citation>
    <scope>NUCLEOTIDE SEQUENCE [LARGE SCALE GENOMIC DNA]</scope>
    <source>
        <strain evidence="1 2">NRRL Y-17804</strain>
    </source>
</reference>
<name>A0A0E9NIT7_SAICN</name>
<evidence type="ECO:0008006" key="3">
    <source>
        <dbReference type="Google" id="ProtNLM"/>
    </source>
</evidence>
<evidence type="ECO:0000313" key="2">
    <source>
        <dbReference type="Proteomes" id="UP000033140"/>
    </source>
</evidence>
<dbReference type="InterPro" id="IPR011990">
    <property type="entry name" value="TPR-like_helical_dom_sf"/>
</dbReference>
<proteinExistence type="predicted"/>
<organism evidence="1 2">
    <name type="scientific">Saitoella complicata (strain BCRC 22490 / CBS 7301 / JCM 7358 / NBRC 10748 / NRRL Y-17804)</name>
    <dbReference type="NCBI Taxonomy" id="698492"/>
    <lineage>
        <taxon>Eukaryota</taxon>
        <taxon>Fungi</taxon>
        <taxon>Dikarya</taxon>
        <taxon>Ascomycota</taxon>
        <taxon>Taphrinomycotina</taxon>
        <taxon>Taphrinomycotina incertae sedis</taxon>
        <taxon>Saitoella</taxon>
    </lineage>
</organism>
<dbReference type="AlphaFoldDB" id="A0A0E9NIT7"/>
<gene>
    <name evidence="1" type="ORF">G7K_3866-t1</name>
</gene>
<dbReference type="RefSeq" id="XP_019021146.1">
    <property type="nucleotide sequence ID" value="XM_019165895.1"/>
</dbReference>
<reference evidence="1 2" key="3">
    <citation type="journal article" date="2015" name="Genome Announc.">
        <title>Draft Genome Sequence of the Archiascomycetous Yeast Saitoella complicata.</title>
        <authorList>
            <person name="Yamauchi K."/>
            <person name="Kondo S."/>
            <person name="Hamamoto M."/>
            <person name="Takahashi Y."/>
            <person name="Ogura Y."/>
            <person name="Hayashi T."/>
            <person name="Nishida H."/>
        </authorList>
    </citation>
    <scope>NUCLEOTIDE SEQUENCE [LARGE SCALE GENOMIC DNA]</scope>
    <source>
        <strain evidence="1 2">NRRL Y-17804</strain>
    </source>
</reference>
<evidence type="ECO:0000313" key="1">
    <source>
        <dbReference type="EMBL" id="GAO49723.1"/>
    </source>
</evidence>
<comment type="caution">
    <text evidence="1">The sequence shown here is derived from an EMBL/GenBank/DDBJ whole genome shotgun (WGS) entry which is preliminary data.</text>
</comment>
<dbReference type="EMBL" id="BACD03000025">
    <property type="protein sequence ID" value="GAO49723.1"/>
    <property type="molecule type" value="Genomic_DNA"/>
</dbReference>
<dbReference type="Gene3D" id="1.25.40.10">
    <property type="entry name" value="Tetratricopeptide repeat domain"/>
    <property type="match status" value="1"/>
</dbReference>
<reference evidence="1 2" key="1">
    <citation type="journal article" date="2011" name="J. Gen. Appl. Microbiol.">
        <title>Draft genome sequencing of the enigmatic yeast Saitoella complicata.</title>
        <authorList>
            <person name="Nishida H."/>
            <person name="Hamamoto M."/>
            <person name="Sugiyama J."/>
        </authorList>
    </citation>
    <scope>NUCLEOTIDE SEQUENCE [LARGE SCALE GENOMIC DNA]</scope>
    <source>
        <strain evidence="1 2">NRRL Y-17804</strain>
    </source>
</reference>
<dbReference type="Proteomes" id="UP000033140">
    <property type="component" value="Unassembled WGS sequence"/>
</dbReference>
<keyword evidence="2" id="KW-1185">Reference proteome</keyword>
<protein>
    <recommendedName>
        <fullName evidence="3">Pentatricopeptide repeat domain-containing protein</fullName>
    </recommendedName>
</protein>
<sequence length="885" mass="100714">MRKCALLTTNTALNVGARGFVHCPLPTKRHRPRPCTEATATENAWLEAFAALSITSPRRSTARGVNQKRFYRRKIDGGRSFWSQEPLEYDEGDKKWLNDPKTGLKDFLTDLESPPTNKPVYRKPAYIVEKKLDKVYEDHDVHLWKPKPGGFWDQFHEDLTKILEPEPPSSNVKWEKRSGLGPKELIAMFHDSISDIQNPLSAILSRRRDLMERHDLGPSDFPTVTMVRLVSRCLQEDDYAAALKVVLNDYPVCEADQLLVDALAELPTFTSNHALFGLVRTALKNDMKGIAITLLYEKGYGKEQKMLLERALLENKIEKHGLSPEIPSEALSNPITQLAVVKHLTRNGRVDDAMAYVLARAQYLDYMSVRVVIQAGIRQVEQTRDSHDWIFLDPSKRSKTQAERRDELLSWFGMVVETGKITVTAAELKAALSAVRLRGHIKYFQKLLANPASGFPWDEDCVNTLLDTATKAAAWGEGVEIAICAHKLGLPASSGTLGRFMAHVVQAFYPDASNKYSPHLKTLFTFPDVSTVFDATRACLEHLRNSHKERGWLVPVAQLRILFDPNVWKDPLKDNPKLPDRVEDVLLDELVHRNAKNALRFMSMDSIETGFKMKLVQRHLDRRFERLASFTPKSPANVHLEAGGINDEVVRPLEERPLMPISFYTDVVALIKSKHERWEESLDSIMTLLLTEPTPASAFEFLRQLHEKSINPRKFTLGKLLRTLIEKGHIELAWRLLEKLTPDLNLANGYVFEEFISASGYRYPRFAMLATRTMEQRGLIPRRDTLVDLTCNLAHSPRLSISQAVKRVTEVIHMLRRHGYSIPKRTAAALLRVAVLRHGVSGSIERQRWAIMRAGQWAGPKVAIRVKRMMVKWVRDYNLGLQPPQ</sequence>
<accession>A0A0E9NIT7</accession>